<dbReference type="KEGG" id="bgh:BDBG_07121"/>
<keyword evidence="2" id="KW-1185">Reference proteome</keyword>
<evidence type="ECO:0000313" key="1">
    <source>
        <dbReference type="EMBL" id="OAT11677.1"/>
    </source>
</evidence>
<evidence type="ECO:0000313" key="2">
    <source>
        <dbReference type="Proteomes" id="UP000002038"/>
    </source>
</evidence>
<protein>
    <submittedName>
        <fullName evidence="1">Uncharacterized protein</fullName>
    </submittedName>
</protein>
<dbReference type="RefSeq" id="XP_002622610.1">
    <property type="nucleotide sequence ID" value="XM_002622564.2"/>
</dbReference>
<dbReference type="Proteomes" id="UP000002038">
    <property type="component" value="Unassembled WGS sequence"/>
</dbReference>
<proteinExistence type="predicted"/>
<organism evidence="1 2">
    <name type="scientific">Blastomyces gilchristii (strain SLH14081)</name>
    <name type="common">Blastomyces dermatitidis</name>
    <dbReference type="NCBI Taxonomy" id="559298"/>
    <lineage>
        <taxon>Eukaryota</taxon>
        <taxon>Fungi</taxon>
        <taxon>Dikarya</taxon>
        <taxon>Ascomycota</taxon>
        <taxon>Pezizomycotina</taxon>
        <taxon>Eurotiomycetes</taxon>
        <taxon>Eurotiomycetidae</taxon>
        <taxon>Onygenales</taxon>
        <taxon>Ajellomycetaceae</taxon>
        <taxon>Blastomyces</taxon>
    </lineage>
</organism>
<sequence length="116" mass="13350">MLSLVPTPPTPPQTLNEGILLDTYWIWKDWKDGPALELDGRKWTIQRRQHDKAEHILKYVDTDTGDICRFSYLGYIFVTSSVGGLSLKDWAEKGYRETYLARQSEQKPTNGTNIFG</sequence>
<dbReference type="VEuPathDB" id="FungiDB:BDBG_07121"/>
<gene>
    <name evidence="1" type="ORF">BDBG_07121</name>
</gene>
<reference evidence="2" key="1">
    <citation type="journal article" date="2015" name="PLoS Genet.">
        <title>The dynamic genome and transcriptome of the human fungal pathogen Blastomyces and close relative Emmonsia.</title>
        <authorList>
            <person name="Munoz J.F."/>
            <person name="Gauthier G.M."/>
            <person name="Desjardins C.A."/>
            <person name="Gallo J.E."/>
            <person name="Holder J."/>
            <person name="Sullivan T.D."/>
            <person name="Marty A.J."/>
            <person name="Carmen J.C."/>
            <person name="Chen Z."/>
            <person name="Ding L."/>
            <person name="Gujja S."/>
            <person name="Magrini V."/>
            <person name="Misas E."/>
            <person name="Mitreva M."/>
            <person name="Priest M."/>
            <person name="Saif S."/>
            <person name="Whiston E.A."/>
            <person name="Young S."/>
            <person name="Zeng Q."/>
            <person name="Goldman W.E."/>
            <person name="Mardis E.R."/>
            <person name="Taylor J.W."/>
            <person name="McEwen J.G."/>
            <person name="Clay O.K."/>
            <person name="Klein B.S."/>
            <person name="Cuomo C.A."/>
        </authorList>
    </citation>
    <scope>NUCLEOTIDE SEQUENCE [LARGE SCALE GENOMIC DNA]</scope>
    <source>
        <strain evidence="2">SLH14081</strain>
    </source>
</reference>
<accession>A0A179UX55</accession>
<dbReference type="GeneID" id="8502787"/>
<name>A0A179UX55_BLAGS</name>
<dbReference type="AlphaFoldDB" id="A0A179UX55"/>
<dbReference type="EMBL" id="GG657464">
    <property type="protein sequence ID" value="OAT11677.1"/>
    <property type="molecule type" value="Genomic_DNA"/>
</dbReference>